<keyword evidence="12" id="KW-0503">Monooxygenase</keyword>
<dbReference type="PANTHER" id="PTHR24289">
    <property type="entry name" value="STEROID 17-ALPHA-HYDROXYLASE/17,20 LYASE"/>
    <property type="match status" value="1"/>
</dbReference>
<dbReference type="SUPFAM" id="SSF48264">
    <property type="entry name" value="Cytochrome P450"/>
    <property type="match status" value="1"/>
</dbReference>
<reference evidence="13" key="2">
    <citation type="submission" date="2025-09" db="UniProtKB">
        <authorList>
            <consortium name="Ensembl"/>
        </authorList>
    </citation>
    <scope>IDENTIFICATION</scope>
</reference>
<dbReference type="PANTHER" id="PTHR24289:SF21">
    <property type="entry name" value="CYTOCHROME P450 1A"/>
    <property type="match status" value="1"/>
</dbReference>
<evidence type="ECO:0000256" key="12">
    <source>
        <dbReference type="ARBA" id="ARBA00023033"/>
    </source>
</evidence>
<reference evidence="13" key="1">
    <citation type="submission" date="2025-08" db="UniProtKB">
        <authorList>
            <consortium name="Ensembl"/>
        </authorList>
    </citation>
    <scope>IDENTIFICATION</scope>
</reference>
<keyword evidence="8" id="KW-0256">Endoplasmic reticulum</keyword>
<comment type="subcellular location">
    <subcellularLocation>
        <location evidence="3">Endoplasmic reticulum membrane</location>
        <topology evidence="3">Peripheral membrane protein</topology>
    </subcellularLocation>
    <subcellularLocation>
        <location evidence="2">Microsome membrane</location>
        <topology evidence="2">Peripheral membrane protein</topology>
    </subcellularLocation>
</comment>
<dbReference type="Pfam" id="PF00067">
    <property type="entry name" value="p450"/>
    <property type="match status" value="1"/>
</dbReference>
<dbReference type="GO" id="GO:0042446">
    <property type="term" value="P:hormone biosynthetic process"/>
    <property type="evidence" value="ECO:0007669"/>
    <property type="project" value="TreeGrafter"/>
</dbReference>
<protein>
    <recommendedName>
        <fullName evidence="5">unspecific monooxygenase</fullName>
        <ecNumber evidence="5">1.14.14.1</ecNumber>
    </recommendedName>
</protein>
<evidence type="ECO:0000256" key="6">
    <source>
        <dbReference type="ARBA" id="ARBA00022617"/>
    </source>
</evidence>
<comment type="similarity">
    <text evidence="4">Belongs to the cytochrome P450 family.</text>
</comment>
<dbReference type="EC" id="1.14.14.1" evidence="5"/>
<evidence type="ECO:0000256" key="9">
    <source>
        <dbReference type="ARBA" id="ARBA00022848"/>
    </source>
</evidence>
<evidence type="ECO:0000256" key="8">
    <source>
        <dbReference type="ARBA" id="ARBA00022824"/>
    </source>
</evidence>
<sequence length="171" mass="19900">MKAFKDFNQRFNAFLVNRVQEHYKTFSKDSIRDITDSLIDQSQGNKIDQNGKLRLPPEKIVNLVNDIFGAGFDTVTTALSWSIMYLIVYPQIQKKIHEEIDEIIGRERKPQLSDRPSLPYTEAFILEMFRHSSFIPFTIPHCTTRDTVLNGFHIPKGLCVFINQWQVNHDA</sequence>
<keyword evidence="10" id="KW-0560">Oxidoreductase</keyword>
<comment type="cofactor">
    <cofactor evidence="1">
        <name>heme</name>
        <dbReference type="ChEBI" id="CHEBI:30413"/>
    </cofactor>
</comment>
<evidence type="ECO:0000256" key="10">
    <source>
        <dbReference type="ARBA" id="ARBA00023002"/>
    </source>
</evidence>
<keyword evidence="6" id="KW-0349">Heme</keyword>
<evidence type="ECO:0000256" key="2">
    <source>
        <dbReference type="ARBA" id="ARBA00004174"/>
    </source>
</evidence>
<evidence type="ECO:0000313" key="14">
    <source>
        <dbReference type="Proteomes" id="UP000694545"/>
    </source>
</evidence>
<dbReference type="InterPro" id="IPR002401">
    <property type="entry name" value="Cyt_P450_E_grp-I"/>
</dbReference>
<keyword evidence="7" id="KW-0479">Metal-binding</keyword>
<dbReference type="Ensembl" id="ENSVKKT00000005617.1">
    <property type="protein sequence ID" value="ENSVKKP00000005463.1"/>
    <property type="gene ID" value="ENSVKKG00000004013.1"/>
</dbReference>
<dbReference type="PRINTS" id="PR00463">
    <property type="entry name" value="EP450I"/>
</dbReference>
<evidence type="ECO:0000256" key="11">
    <source>
        <dbReference type="ARBA" id="ARBA00023004"/>
    </source>
</evidence>
<dbReference type="GO" id="GO:0004508">
    <property type="term" value="F:steroid 17-alpha-monooxygenase activity"/>
    <property type="evidence" value="ECO:0007669"/>
    <property type="project" value="TreeGrafter"/>
</dbReference>
<keyword evidence="9" id="KW-0492">Microsome</keyword>
<evidence type="ECO:0000256" key="5">
    <source>
        <dbReference type="ARBA" id="ARBA00012109"/>
    </source>
</evidence>
<dbReference type="Proteomes" id="UP000694545">
    <property type="component" value="Unplaced"/>
</dbReference>
<dbReference type="InterPro" id="IPR036396">
    <property type="entry name" value="Cyt_P450_sf"/>
</dbReference>
<proteinExistence type="inferred from homology"/>
<dbReference type="Gene3D" id="1.10.630.10">
    <property type="entry name" value="Cytochrome P450"/>
    <property type="match status" value="1"/>
</dbReference>
<dbReference type="AlphaFoldDB" id="A0A8D2J979"/>
<dbReference type="GO" id="GO:0020037">
    <property type="term" value="F:heme binding"/>
    <property type="evidence" value="ECO:0007669"/>
    <property type="project" value="InterPro"/>
</dbReference>
<dbReference type="InterPro" id="IPR001128">
    <property type="entry name" value="Cyt_P450"/>
</dbReference>
<dbReference type="OMA" id="TIPHCAL"/>
<accession>A0A8D2J979</accession>
<keyword evidence="14" id="KW-1185">Reference proteome</keyword>
<dbReference type="GO" id="GO:0005506">
    <property type="term" value="F:iron ion binding"/>
    <property type="evidence" value="ECO:0007669"/>
    <property type="project" value="InterPro"/>
</dbReference>
<evidence type="ECO:0000256" key="7">
    <source>
        <dbReference type="ARBA" id="ARBA00022723"/>
    </source>
</evidence>
<evidence type="ECO:0000313" key="13">
    <source>
        <dbReference type="Ensembl" id="ENSVKKP00000005463.1"/>
    </source>
</evidence>
<evidence type="ECO:0000256" key="3">
    <source>
        <dbReference type="ARBA" id="ARBA00004406"/>
    </source>
</evidence>
<dbReference type="GO" id="GO:0042448">
    <property type="term" value="P:progesterone metabolic process"/>
    <property type="evidence" value="ECO:0007669"/>
    <property type="project" value="TreeGrafter"/>
</dbReference>
<dbReference type="GO" id="GO:0005789">
    <property type="term" value="C:endoplasmic reticulum membrane"/>
    <property type="evidence" value="ECO:0007669"/>
    <property type="project" value="UniProtKB-SubCell"/>
</dbReference>
<name>A0A8D2J979_VARKO</name>
<evidence type="ECO:0000256" key="1">
    <source>
        <dbReference type="ARBA" id="ARBA00001971"/>
    </source>
</evidence>
<organism evidence="13 14">
    <name type="scientific">Varanus komodoensis</name>
    <name type="common">Komodo dragon</name>
    <dbReference type="NCBI Taxonomy" id="61221"/>
    <lineage>
        <taxon>Eukaryota</taxon>
        <taxon>Metazoa</taxon>
        <taxon>Chordata</taxon>
        <taxon>Craniata</taxon>
        <taxon>Vertebrata</taxon>
        <taxon>Euteleostomi</taxon>
        <taxon>Lepidosauria</taxon>
        <taxon>Squamata</taxon>
        <taxon>Bifurcata</taxon>
        <taxon>Unidentata</taxon>
        <taxon>Episquamata</taxon>
        <taxon>Toxicofera</taxon>
        <taxon>Anguimorpha</taxon>
        <taxon>Paleoanguimorpha</taxon>
        <taxon>Varanoidea</taxon>
        <taxon>Varanidae</taxon>
        <taxon>Varanus</taxon>
    </lineage>
</organism>
<keyword evidence="11" id="KW-0408">Iron</keyword>
<evidence type="ECO:0000256" key="4">
    <source>
        <dbReference type="ARBA" id="ARBA00010617"/>
    </source>
</evidence>